<dbReference type="EMBL" id="CADCTQ010000506">
    <property type="protein sequence ID" value="CAA9309921.1"/>
    <property type="molecule type" value="Genomic_DNA"/>
</dbReference>
<organism evidence="3">
    <name type="scientific">uncultured Cytophagales bacterium</name>
    <dbReference type="NCBI Taxonomy" id="158755"/>
    <lineage>
        <taxon>Bacteria</taxon>
        <taxon>Pseudomonadati</taxon>
        <taxon>Bacteroidota</taxon>
        <taxon>Sphingobacteriia</taxon>
        <taxon>Sphingobacteriales</taxon>
        <taxon>environmental samples</taxon>
    </lineage>
</organism>
<feature type="compositionally biased region" description="Low complexity" evidence="1">
    <location>
        <begin position="37"/>
        <end position="46"/>
    </location>
</feature>
<feature type="chain" id="PRO_5026743258" evidence="2">
    <location>
        <begin position="24"/>
        <end position="210"/>
    </location>
</feature>
<feature type="region of interest" description="Disordered" evidence="1">
    <location>
        <begin position="24"/>
        <end position="46"/>
    </location>
</feature>
<protein>
    <submittedName>
        <fullName evidence="3">Uncharacterized protein</fullName>
    </submittedName>
</protein>
<dbReference type="AlphaFoldDB" id="A0A6J4KPF3"/>
<name>A0A6J4KPF3_9SPHI</name>
<reference evidence="3" key="1">
    <citation type="submission" date="2020-02" db="EMBL/GenBank/DDBJ databases">
        <authorList>
            <person name="Meier V. D."/>
        </authorList>
    </citation>
    <scope>NUCLEOTIDE SEQUENCE</scope>
    <source>
        <strain evidence="3">AVDCRST_MAG56</strain>
    </source>
</reference>
<sequence>MFLKNAFFMLLAAGLCACQSQTATERTTDAPTIGEATPTPKDTDITTTTMTQDVTYQRRLVNENYAISVTVQGEENMKDLQIEVLRGGKLVTEFTESIDGQVAGSMTTDLNKNKHPEVLVFVESSGSGSYGLVYGYELTEKGKSPLTLPPLKGDAAEGYMGHDTFKVENGRLLRTFPVYADTDANAKPTGGTRTLTYTLGNDLVFALEKG</sequence>
<accession>A0A6J4KPF3</accession>
<evidence type="ECO:0000313" key="3">
    <source>
        <dbReference type="EMBL" id="CAA9309921.1"/>
    </source>
</evidence>
<dbReference type="InterPro" id="IPR038643">
    <property type="entry name" value="PliI_sf"/>
</dbReference>
<evidence type="ECO:0000256" key="2">
    <source>
        <dbReference type="SAM" id="SignalP"/>
    </source>
</evidence>
<evidence type="ECO:0000256" key="1">
    <source>
        <dbReference type="SAM" id="MobiDB-lite"/>
    </source>
</evidence>
<keyword evidence="2" id="KW-0732">Signal</keyword>
<gene>
    <name evidence="3" type="ORF">AVDCRST_MAG56-6141</name>
</gene>
<proteinExistence type="predicted"/>
<dbReference type="Gene3D" id="2.40.128.460">
    <property type="entry name" value="Periplasmic lysozyme inhibitor of I-type lysozyme"/>
    <property type="match status" value="1"/>
</dbReference>
<dbReference type="PROSITE" id="PS51257">
    <property type="entry name" value="PROKAR_LIPOPROTEIN"/>
    <property type="match status" value="1"/>
</dbReference>
<feature type="signal peptide" evidence="2">
    <location>
        <begin position="1"/>
        <end position="23"/>
    </location>
</feature>